<dbReference type="InterPro" id="IPR009287">
    <property type="entry name" value="Spt4"/>
</dbReference>
<evidence type="ECO:0000256" key="3">
    <source>
        <dbReference type="ARBA" id="ARBA00023163"/>
    </source>
</evidence>
<dbReference type="PANTHER" id="PTHR12882">
    <property type="entry name" value="SUPPRESSOR OF TY 4"/>
    <property type="match status" value="1"/>
</dbReference>
<dbReference type="STRING" id="1537102.L0B000"/>
<dbReference type="FunFam" id="3.30.40.210:FF:000004">
    <property type="entry name" value="Transcription elongation factor SPT4"/>
    <property type="match status" value="1"/>
</dbReference>
<protein>
    <submittedName>
        <fullName evidence="6">Transcription initiation protein Spt4 family member protein</fullName>
    </submittedName>
</protein>
<proteinExistence type="inferred from homology"/>
<name>L0B000_THEEQ</name>
<dbReference type="KEGG" id="beq:BEWA_002400"/>
<dbReference type="Gene3D" id="3.30.40.210">
    <property type="match status" value="1"/>
</dbReference>
<comment type="subcellular location">
    <subcellularLocation>
        <location evidence="1">Nucleus</location>
    </subcellularLocation>
</comment>
<dbReference type="Pfam" id="PF06093">
    <property type="entry name" value="Spt4"/>
    <property type="match status" value="1"/>
</dbReference>
<dbReference type="CDD" id="cd07973">
    <property type="entry name" value="Spt4"/>
    <property type="match status" value="1"/>
</dbReference>
<dbReference type="RefSeq" id="XP_004830499.1">
    <property type="nucleotide sequence ID" value="XM_004830442.1"/>
</dbReference>
<keyword evidence="3" id="KW-0804">Transcription</keyword>
<sequence length="134" mass="14928">MEKEGIFDAEADDIDQDAKNSKFDFVPHDSTRKSKVDGDRSGLKLRACISCRLILTETQFYENGCGNCGFLQMDGDRRRTLDCTSANFSGLIAIMEPQKSWSARYNNLSDVIPGCYAISVTGVLPEFIRDEIDG</sequence>
<dbReference type="GO" id="GO:0000993">
    <property type="term" value="F:RNA polymerase II complex binding"/>
    <property type="evidence" value="ECO:0007669"/>
    <property type="project" value="TreeGrafter"/>
</dbReference>
<evidence type="ECO:0000256" key="1">
    <source>
        <dbReference type="ARBA" id="ARBA00004123"/>
    </source>
</evidence>
<gene>
    <name evidence="6" type="ORF">BEWA_002400</name>
</gene>
<dbReference type="EMBL" id="CP001670">
    <property type="protein sequence ID" value="AFZ80833.1"/>
    <property type="molecule type" value="Genomic_DNA"/>
</dbReference>
<dbReference type="GeneID" id="15806437"/>
<evidence type="ECO:0000256" key="4">
    <source>
        <dbReference type="ARBA" id="ARBA00023242"/>
    </source>
</evidence>
<organism evidence="6 7">
    <name type="scientific">Theileria equi strain WA</name>
    <dbReference type="NCBI Taxonomy" id="1537102"/>
    <lineage>
        <taxon>Eukaryota</taxon>
        <taxon>Sar</taxon>
        <taxon>Alveolata</taxon>
        <taxon>Apicomplexa</taxon>
        <taxon>Aconoidasida</taxon>
        <taxon>Piroplasmida</taxon>
        <taxon>Theileriidae</taxon>
        <taxon>Theileria</taxon>
    </lineage>
</organism>
<accession>L0B000</accession>
<dbReference type="OrthoDB" id="248751at2759"/>
<dbReference type="AlphaFoldDB" id="L0B000"/>
<keyword evidence="7" id="KW-1185">Reference proteome</keyword>
<dbReference type="GO" id="GO:0008270">
    <property type="term" value="F:zinc ion binding"/>
    <property type="evidence" value="ECO:0007669"/>
    <property type="project" value="InterPro"/>
</dbReference>
<reference evidence="6 7" key="1">
    <citation type="journal article" date="2012" name="BMC Genomics">
        <title>Comparative genomic analysis and phylogenetic position of Theileria equi.</title>
        <authorList>
            <person name="Kappmeyer L.S."/>
            <person name="Thiagarajan M."/>
            <person name="Herndon D.R."/>
            <person name="Ramsay J.D."/>
            <person name="Caler E."/>
            <person name="Djikeng A."/>
            <person name="Gillespie J.J."/>
            <person name="Lau A.O."/>
            <person name="Roalson E.H."/>
            <person name="Silva J.C."/>
            <person name="Silva M.G."/>
            <person name="Suarez C.E."/>
            <person name="Ueti M.W."/>
            <person name="Nene V.M."/>
            <person name="Mealey R.H."/>
            <person name="Knowles D.P."/>
            <person name="Brayton K.A."/>
        </authorList>
    </citation>
    <scope>NUCLEOTIDE SEQUENCE [LARGE SCALE GENOMIC DNA]</scope>
    <source>
        <strain evidence="6 7">WA</strain>
    </source>
</reference>
<dbReference type="GO" id="GO:0006355">
    <property type="term" value="P:regulation of DNA-templated transcription"/>
    <property type="evidence" value="ECO:0007669"/>
    <property type="project" value="InterPro"/>
</dbReference>
<dbReference type="SUPFAM" id="SSF63393">
    <property type="entry name" value="RNA polymerase subunits"/>
    <property type="match status" value="1"/>
</dbReference>
<dbReference type="InterPro" id="IPR022800">
    <property type="entry name" value="Spt4/RpoE2_Znf"/>
</dbReference>
<evidence type="ECO:0000313" key="7">
    <source>
        <dbReference type="Proteomes" id="UP000031512"/>
    </source>
</evidence>
<dbReference type="InterPro" id="IPR029040">
    <property type="entry name" value="RPABC4/Spt4"/>
</dbReference>
<evidence type="ECO:0000313" key="6">
    <source>
        <dbReference type="EMBL" id="AFZ80833.1"/>
    </source>
</evidence>
<dbReference type="InterPro" id="IPR038510">
    <property type="entry name" value="Spt4_sf"/>
</dbReference>
<feature type="domain" description="Spt4/RpoE2 zinc finger" evidence="5">
    <location>
        <begin position="45"/>
        <end position="121"/>
    </location>
</feature>
<evidence type="ECO:0000259" key="5">
    <source>
        <dbReference type="SMART" id="SM01389"/>
    </source>
</evidence>
<dbReference type="PANTHER" id="PTHR12882:SF1">
    <property type="entry name" value="TRANSCRIPTION ELONGATION FACTOR SPT4"/>
    <property type="match status" value="1"/>
</dbReference>
<dbReference type="VEuPathDB" id="PiroplasmaDB:BEWA_002400"/>
<dbReference type="eggNOG" id="KOG3490">
    <property type="taxonomic scope" value="Eukaryota"/>
</dbReference>
<dbReference type="GO" id="GO:0140673">
    <property type="term" value="P:transcription elongation-coupled chromatin remodeling"/>
    <property type="evidence" value="ECO:0007669"/>
    <property type="project" value="InterPro"/>
</dbReference>
<dbReference type="SMART" id="SM01389">
    <property type="entry name" value="Spt4"/>
    <property type="match status" value="1"/>
</dbReference>
<comment type="similarity">
    <text evidence="2">Belongs to the SPT4 family.</text>
</comment>
<evidence type="ECO:0000256" key="2">
    <source>
        <dbReference type="ARBA" id="ARBA00010464"/>
    </source>
</evidence>
<keyword evidence="4" id="KW-0539">Nucleus</keyword>
<dbReference type="Proteomes" id="UP000031512">
    <property type="component" value="Chromosome 3"/>
</dbReference>
<dbReference type="GO" id="GO:0032044">
    <property type="term" value="C:DSIF complex"/>
    <property type="evidence" value="ECO:0007669"/>
    <property type="project" value="TreeGrafter"/>
</dbReference>